<feature type="transmembrane region" description="Helical" evidence="1">
    <location>
        <begin position="40"/>
        <end position="58"/>
    </location>
</feature>
<accession>A0ABV1F6G1</accession>
<keyword evidence="1" id="KW-0812">Transmembrane</keyword>
<feature type="transmembrane region" description="Helical" evidence="1">
    <location>
        <begin position="67"/>
        <end position="87"/>
    </location>
</feature>
<comment type="caution">
    <text evidence="2">The sequence shown here is derived from an EMBL/GenBank/DDBJ whole genome shotgun (WGS) entry which is preliminary data.</text>
</comment>
<proteinExistence type="predicted"/>
<organism evidence="2 3">
    <name type="scientific">Niallia hominis</name>
    <dbReference type="NCBI Taxonomy" id="3133173"/>
    <lineage>
        <taxon>Bacteria</taxon>
        <taxon>Bacillati</taxon>
        <taxon>Bacillota</taxon>
        <taxon>Bacilli</taxon>
        <taxon>Bacillales</taxon>
        <taxon>Bacillaceae</taxon>
        <taxon>Niallia</taxon>
    </lineage>
</organism>
<gene>
    <name evidence="2" type="ORF">WMO63_19815</name>
</gene>
<dbReference type="Pfam" id="PF10990">
    <property type="entry name" value="DUF2809"/>
    <property type="match status" value="1"/>
</dbReference>
<dbReference type="RefSeq" id="WP_048716427.1">
    <property type="nucleotide sequence ID" value="NZ_JBBMFN010000069.1"/>
</dbReference>
<sequence>MKQSNEKLKSMERTNYLVAAFFMVALGLFSRRFSNLLPDFISQHAGDMLWSMMIYFGFRFLLGGKKILLAMVGSILFCFGIEFSQLYQADWINELRNSTMGALILGRGFLVVDLVRYLSGIAIACLVDKLLICRKR</sequence>
<reference evidence="2 3" key="1">
    <citation type="submission" date="2024-03" db="EMBL/GenBank/DDBJ databases">
        <title>Human intestinal bacterial collection.</title>
        <authorList>
            <person name="Pauvert C."/>
            <person name="Hitch T.C.A."/>
            <person name="Clavel T."/>
        </authorList>
    </citation>
    <scope>NUCLEOTIDE SEQUENCE [LARGE SCALE GENOMIC DNA]</scope>
    <source>
        <strain evidence="2 3">CLA-SR-H024</strain>
    </source>
</reference>
<dbReference type="EMBL" id="JBBMFN010000069">
    <property type="protein sequence ID" value="MEQ2467912.1"/>
    <property type="molecule type" value="Genomic_DNA"/>
</dbReference>
<protein>
    <submittedName>
        <fullName evidence="2">DUF2809 domain-containing protein</fullName>
    </submittedName>
</protein>
<evidence type="ECO:0000256" key="1">
    <source>
        <dbReference type="SAM" id="Phobius"/>
    </source>
</evidence>
<keyword evidence="1" id="KW-0472">Membrane</keyword>
<evidence type="ECO:0000313" key="2">
    <source>
        <dbReference type="EMBL" id="MEQ2467912.1"/>
    </source>
</evidence>
<keyword evidence="3" id="KW-1185">Reference proteome</keyword>
<keyword evidence="1" id="KW-1133">Transmembrane helix</keyword>
<evidence type="ECO:0000313" key="3">
    <source>
        <dbReference type="Proteomes" id="UP001465426"/>
    </source>
</evidence>
<feature type="transmembrane region" description="Helical" evidence="1">
    <location>
        <begin position="16"/>
        <end position="34"/>
    </location>
</feature>
<dbReference type="InterPro" id="IPR021257">
    <property type="entry name" value="DUF2809"/>
</dbReference>
<name>A0ABV1F6G1_9BACI</name>
<dbReference type="Proteomes" id="UP001465426">
    <property type="component" value="Unassembled WGS sequence"/>
</dbReference>
<feature type="transmembrane region" description="Helical" evidence="1">
    <location>
        <begin position="107"/>
        <end position="127"/>
    </location>
</feature>